<comment type="caution">
    <text evidence="3">The sequence shown here is derived from an EMBL/GenBank/DDBJ whole genome shotgun (WGS) entry which is preliminary data.</text>
</comment>
<feature type="signal peptide" evidence="1">
    <location>
        <begin position="1"/>
        <end position="24"/>
    </location>
</feature>
<organism evidence="3 4">
    <name type="scientific">Nostoc linckia z8</name>
    <dbReference type="NCBI Taxonomy" id="1628746"/>
    <lineage>
        <taxon>Bacteria</taxon>
        <taxon>Bacillati</taxon>
        <taxon>Cyanobacteriota</taxon>
        <taxon>Cyanophyceae</taxon>
        <taxon>Nostocales</taxon>
        <taxon>Nostocaceae</taxon>
        <taxon>Nostoc</taxon>
    </lineage>
</organism>
<dbReference type="InterPro" id="IPR053344">
    <property type="entry name" value="cAMP-inducible_BP74-like"/>
</dbReference>
<evidence type="ECO:0000313" key="3">
    <source>
        <dbReference type="EMBL" id="PHJ96239.1"/>
    </source>
</evidence>
<proteinExistence type="predicted"/>
<dbReference type="InterPro" id="IPR056422">
    <property type="entry name" value="BP74_N"/>
</dbReference>
<dbReference type="EMBL" id="LAHD01000130">
    <property type="protein sequence ID" value="PHJ96239.1"/>
    <property type="molecule type" value="Genomic_DNA"/>
</dbReference>
<dbReference type="AlphaFoldDB" id="A0A9Q6EID9"/>
<feature type="chain" id="PRO_5040490198" description="BP74 N-terminal domain-containing protein" evidence="1">
    <location>
        <begin position="25"/>
        <end position="138"/>
    </location>
</feature>
<keyword evidence="1" id="KW-0732">Signal</keyword>
<dbReference type="Pfam" id="PF23621">
    <property type="entry name" value="BP74_N"/>
    <property type="match status" value="1"/>
</dbReference>
<dbReference type="PANTHER" id="PTHR35883">
    <property type="entry name" value="CYCLIC AMP-INDUCIBLE PROTEIN BP74-RELATED"/>
    <property type="match status" value="1"/>
</dbReference>
<name>A0A9Q6EID9_NOSLI</name>
<accession>A0A9Q6EID9</accession>
<feature type="domain" description="BP74 N-terminal" evidence="2">
    <location>
        <begin position="27"/>
        <end position="137"/>
    </location>
</feature>
<gene>
    <name evidence="3" type="ORF">VF08_30600</name>
</gene>
<dbReference type="PANTHER" id="PTHR35883:SF1">
    <property type="entry name" value="CALMODULIN-BINDING PROTEIN CAM-BP15-RELATED"/>
    <property type="match status" value="1"/>
</dbReference>
<reference evidence="3 4" key="1">
    <citation type="submission" date="2015-02" db="EMBL/GenBank/DDBJ databases">
        <title>Nostoc linckia genome annotation.</title>
        <authorList>
            <person name="Zhou Z."/>
        </authorList>
    </citation>
    <scope>NUCLEOTIDE SEQUENCE [LARGE SCALE GENOMIC DNA]</scope>
    <source>
        <strain evidence="4">z8</strain>
    </source>
</reference>
<evidence type="ECO:0000259" key="2">
    <source>
        <dbReference type="Pfam" id="PF23621"/>
    </source>
</evidence>
<evidence type="ECO:0000313" key="4">
    <source>
        <dbReference type="Proteomes" id="UP000222310"/>
    </source>
</evidence>
<evidence type="ECO:0000256" key="1">
    <source>
        <dbReference type="SAM" id="SignalP"/>
    </source>
</evidence>
<dbReference type="Proteomes" id="UP000222310">
    <property type="component" value="Unassembled WGS sequence"/>
</dbReference>
<protein>
    <recommendedName>
        <fullName evidence="2">BP74 N-terminal domain-containing protein</fullName>
    </recommendedName>
</protein>
<sequence>MRRVLTVLAVVAILAMGFSSPSYAATPARFVFETPPSRGQFVVELTDESKIQQARDILSGKEKDTTHIYGRIIKRPAAYNPGWSYQLDPASINFFQVAIEVCDASIEYTEDHLDEAGGPFLPGGFWCPWSSRLVKEIS</sequence>